<dbReference type="GeneID" id="100752889"/>
<gene>
    <name evidence="4" type="primary">LOC100752889</name>
</gene>
<evidence type="ECO:0000256" key="1">
    <source>
        <dbReference type="ARBA" id="ARBA00023157"/>
    </source>
</evidence>
<dbReference type="InterPro" id="IPR009003">
    <property type="entry name" value="Peptidase_S1_PA"/>
</dbReference>
<dbReference type="Pfam" id="PF00089">
    <property type="entry name" value="Trypsin"/>
    <property type="match status" value="1"/>
</dbReference>
<evidence type="ECO:0000313" key="3">
    <source>
        <dbReference type="Proteomes" id="UP001108280"/>
    </source>
</evidence>
<dbReference type="AlphaFoldDB" id="A0A9J7J7Q9"/>
<dbReference type="RefSeq" id="XP_003498013.1">
    <property type="nucleotide sequence ID" value="XM_003497965.1"/>
</dbReference>
<reference evidence="3" key="2">
    <citation type="journal article" date="2020" name="Biotechnol. Bioeng.">
        <title>Chromosome-scale scaffolds for the Chinese hamster reference genome assembly to facilitate the study of the CHO epigenome.</title>
        <authorList>
            <person name="Hilliard W."/>
            <person name="MacDonald M."/>
            <person name="Lee K.H."/>
        </authorList>
    </citation>
    <scope>NUCLEOTIDE SEQUENCE [LARGE SCALE GENOMIC DNA]</scope>
    <source>
        <strain evidence="3">17A/GY</strain>
    </source>
</reference>
<dbReference type="InterPro" id="IPR001254">
    <property type="entry name" value="Trypsin_dom"/>
</dbReference>
<evidence type="ECO:0000313" key="4">
    <source>
        <dbReference type="RefSeq" id="XP_027245839.1"/>
    </source>
</evidence>
<feature type="domain" description="Peptidase S1" evidence="2">
    <location>
        <begin position="1"/>
        <end position="194"/>
    </location>
</feature>
<sequence>MVNSHGKLEVAVVNITVVMGTRTFSNINLERKQVQKVIVHKDYKPPHLDSDLCLLLLATPVQFNQVKLPICLPQKERSWDRCWMTEWAPTRGYGSTSGLNMHLKKLRVVQIEWKVCAKRVTQLSRNILCAWKEAGTNGKCQGDSGAPMVCANWETRRLFQVGVFSWGITSGSRGRPGMFVSVAQFIPWILEETQREGRALTLSKASRIPLTCVSRCSILLSLGCQILLAAMFAGDISNC</sequence>
<dbReference type="FunFam" id="2.40.10.10:FF:000224">
    <property type="entry name" value="Protease, serine 51"/>
    <property type="match status" value="1"/>
</dbReference>
<dbReference type="PROSITE" id="PS50240">
    <property type="entry name" value="TRYPSIN_DOM"/>
    <property type="match status" value="1"/>
</dbReference>
<reference evidence="4" key="3">
    <citation type="submission" date="2025-08" db="UniProtKB">
        <authorList>
            <consortium name="RefSeq"/>
        </authorList>
    </citation>
    <scope>IDENTIFICATION</scope>
    <source>
        <strain evidence="4">17A/GY</strain>
        <tissue evidence="4">Liver</tissue>
    </source>
</reference>
<name>A0A9J7J7Q9_CRIGR</name>
<keyword evidence="1" id="KW-1015">Disulfide bond</keyword>
<dbReference type="OrthoDB" id="546450at2759"/>
<dbReference type="SMART" id="SM00020">
    <property type="entry name" value="Tryp_SPc"/>
    <property type="match status" value="1"/>
</dbReference>
<protein>
    <submittedName>
        <fullName evidence="4">Serine protease 55-like</fullName>
    </submittedName>
</protein>
<dbReference type="Gene3D" id="2.40.10.10">
    <property type="entry name" value="Trypsin-like serine proteases"/>
    <property type="match status" value="1"/>
</dbReference>
<dbReference type="InterPro" id="IPR043504">
    <property type="entry name" value="Peptidase_S1_PA_chymotrypsin"/>
</dbReference>
<dbReference type="SUPFAM" id="SSF50494">
    <property type="entry name" value="Trypsin-like serine proteases"/>
    <property type="match status" value="1"/>
</dbReference>
<dbReference type="GO" id="GO:0004252">
    <property type="term" value="F:serine-type endopeptidase activity"/>
    <property type="evidence" value="ECO:0007669"/>
    <property type="project" value="InterPro"/>
</dbReference>
<keyword evidence="3" id="KW-1185">Reference proteome</keyword>
<accession>A0A9J7J7Q9</accession>
<evidence type="ECO:0000259" key="2">
    <source>
        <dbReference type="PROSITE" id="PS50240"/>
    </source>
</evidence>
<organism evidence="3 4">
    <name type="scientific">Cricetulus griseus</name>
    <name type="common">Chinese hamster</name>
    <name type="synonym">Cricetulus barabensis griseus</name>
    <dbReference type="NCBI Taxonomy" id="10029"/>
    <lineage>
        <taxon>Eukaryota</taxon>
        <taxon>Metazoa</taxon>
        <taxon>Chordata</taxon>
        <taxon>Craniata</taxon>
        <taxon>Vertebrata</taxon>
        <taxon>Euteleostomi</taxon>
        <taxon>Mammalia</taxon>
        <taxon>Eutheria</taxon>
        <taxon>Euarchontoglires</taxon>
        <taxon>Glires</taxon>
        <taxon>Rodentia</taxon>
        <taxon>Myomorpha</taxon>
        <taxon>Muroidea</taxon>
        <taxon>Cricetidae</taxon>
        <taxon>Cricetinae</taxon>
        <taxon>Cricetulus</taxon>
    </lineage>
</organism>
<proteinExistence type="predicted"/>
<dbReference type="RefSeq" id="XP_027245839.1">
    <property type="nucleotide sequence ID" value="XM_027390038.1"/>
</dbReference>
<dbReference type="PANTHER" id="PTHR24252:SF8">
    <property type="entry name" value="ACROSIN"/>
    <property type="match status" value="1"/>
</dbReference>
<dbReference type="Proteomes" id="UP001108280">
    <property type="component" value="Chromosome 1"/>
</dbReference>
<dbReference type="GO" id="GO:0006508">
    <property type="term" value="P:proteolysis"/>
    <property type="evidence" value="ECO:0007669"/>
    <property type="project" value="InterPro"/>
</dbReference>
<reference evidence="3" key="1">
    <citation type="journal article" date="2018" name="Biotechnol. Bioeng.">
        <title>A reference genome of the Chinese hamster based on a hybrid assembly strategy.</title>
        <authorList>
            <person name="Rupp O."/>
            <person name="MacDonald M.L."/>
            <person name="Li S."/>
            <person name="Dhiman H."/>
            <person name="Polson S."/>
            <person name="Griep S."/>
            <person name="Heffner K."/>
            <person name="Hernandez I."/>
            <person name="Brinkrolf K."/>
            <person name="Jadhav V."/>
            <person name="Samoudi M."/>
            <person name="Hao H."/>
            <person name="Kingham B."/>
            <person name="Goesmann A."/>
            <person name="Betenbaugh M.J."/>
            <person name="Lewis N.E."/>
            <person name="Borth N."/>
            <person name="Lee K.H."/>
        </authorList>
    </citation>
    <scope>NUCLEOTIDE SEQUENCE [LARGE SCALE GENOMIC DNA]</scope>
    <source>
        <strain evidence="3">17A/GY</strain>
    </source>
</reference>
<dbReference type="KEGG" id="cge:100752889"/>
<dbReference type="PANTHER" id="PTHR24252">
    <property type="entry name" value="ACROSIN-RELATED"/>
    <property type="match status" value="1"/>
</dbReference>